<dbReference type="Gene3D" id="1.20.1260.10">
    <property type="match status" value="1"/>
</dbReference>
<dbReference type="SUPFAM" id="SSF47240">
    <property type="entry name" value="Ferritin-like"/>
    <property type="match status" value="1"/>
</dbReference>
<keyword evidence="2" id="KW-1185">Reference proteome</keyword>
<gene>
    <name evidence="1" type="ORF">DILT_LOCUS16371</name>
</gene>
<proteinExistence type="predicted"/>
<reference evidence="1 2" key="1">
    <citation type="submission" date="2018-11" db="EMBL/GenBank/DDBJ databases">
        <authorList>
            <consortium name="Pathogen Informatics"/>
        </authorList>
    </citation>
    <scope>NUCLEOTIDE SEQUENCE [LARGE SCALE GENOMIC DNA]</scope>
</reference>
<protein>
    <submittedName>
        <fullName evidence="1">Uncharacterized protein</fullName>
    </submittedName>
</protein>
<evidence type="ECO:0000313" key="1">
    <source>
        <dbReference type="EMBL" id="VDN33932.1"/>
    </source>
</evidence>
<sequence length="174" mass="20240">MHTSSNPLEAETQEKLNQLIKCWWVGDRTYMALQAACQGDNAMPGFADYFHLLGIRCRVQAELTTKYVTLRGGKLKMDTYGPITDVDLMYYIGKKMMRHQTRSIYWAARHITGLENSNSAYLYDRLTMRPLVARMTRDIYAHRSSKWAAMTMQMMSPAERAFMENDETTERQCQ</sequence>
<dbReference type="OrthoDB" id="186462at2759"/>
<dbReference type="Proteomes" id="UP000281553">
    <property type="component" value="Unassembled WGS sequence"/>
</dbReference>
<dbReference type="EMBL" id="UYRU01084492">
    <property type="protein sequence ID" value="VDN33932.1"/>
    <property type="molecule type" value="Genomic_DNA"/>
</dbReference>
<dbReference type="InterPro" id="IPR012347">
    <property type="entry name" value="Ferritin-like"/>
</dbReference>
<dbReference type="InterPro" id="IPR009078">
    <property type="entry name" value="Ferritin-like_SF"/>
</dbReference>
<accession>A0A3P7QQ53</accession>
<dbReference type="AlphaFoldDB" id="A0A3P7QQ53"/>
<name>A0A3P7QQ53_DIBLA</name>
<organism evidence="1 2">
    <name type="scientific">Dibothriocephalus latus</name>
    <name type="common">Fish tapeworm</name>
    <name type="synonym">Diphyllobothrium latum</name>
    <dbReference type="NCBI Taxonomy" id="60516"/>
    <lineage>
        <taxon>Eukaryota</taxon>
        <taxon>Metazoa</taxon>
        <taxon>Spiralia</taxon>
        <taxon>Lophotrochozoa</taxon>
        <taxon>Platyhelminthes</taxon>
        <taxon>Cestoda</taxon>
        <taxon>Eucestoda</taxon>
        <taxon>Diphyllobothriidea</taxon>
        <taxon>Diphyllobothriidae</taxon>
        <taxon>Dibothriocephalus</taxon>
    </lineage>
</organism>
<evidence type="ECO:0000313" key="2">
    <source>
        <dbReference type="Proteomes" id="UP000281553"/>
    </source>
</evidence>